<dbReference type="Proteomes" id="UP001629953">
    <property type="component" value="Unassembled WGS sequence"/>
</dbReference>
<evidence type="ECO:0000313" key="1">
    <source>
        <dbReference type="EMBL" id="MFM2483865.1"/>
    </source>
</evidence>
<name>A0ABW9G3R9_9GAMM</name>
<accession>A0ABW9G3R9</accession>
<evidence type="ECO:0000313" key="2">
    <source>
        <dbReference type="Proteomes" id="UP001629953"/>
    </source>
</evidence>
<reference evidence="1 2" key="1">
    <citation type="journal article" date="2013" name="Int. J. Syst. Evol. Microbiol.">
        <title>Celerinatantimonas yamalensis sp. nov., a cold-adapted diazotrophic bacterium from a cold permafrost brine.</title>
        <authorList>
            <person name="Shcherbakova V."/>
            <person name="Chuvilskaya N."/>
            <person name="Rivkina E."/>
            <person name="Demidov N."/>
            <person name="Uchaeva V."/>
            <person name="Suetin S."/>
            <person name="Suzina N."/>
            <person name="Gilichinsky D."/>
        </authorList>
    </citation>
    <scope>NUCLEOTIDE SEQUENCE [LARGE SCALE GENOMIC DNA]</scope>
    <source>
        <strain evidence="1 2">C7</strain>
    </source>
</reference>
<sequence length="333" mass="38521">MNQLFSRPEQPNKADNKPRKIGFELEFSGIDLKTTGQVITDALAGELKIISEAECKVETTLGTFKVEVDWQFAKTTARQRINQRAQELGEARADDPFMQWITKLATVVVPVEVVCPPLVIADLERLHPMVKALQQHGALGTNESVIYAFGVHINPELPSYDSQTIIAYLQSFILAQDWLIKRHHVDMVRRVTPYINVYPEPYCDRVLHYSGDESLTQIIDDYLHWNATRNRALDMLPLFMHLDKARIQDRLDDSLINARPTLHYRLPNCEIEKADWGLYKSWNVWCVLEYIANHTELRQQLISDWCTNDQLANCYSEKIWQQLDQIEQNLSLA</sequence>
<gene>
    <name evidence="1" type="ORF">ABUE30_02085</name>
</gene>
<dbReference type="Pfam" id="PF12224">
    <property type="entry name" value="Amidoligase_2"/>
    <property type="match status" value="1"/>
</dbReference>
<dbReference type="InterPro" id="IPR022025">
    <property type="entry name" value="Amidoligase_2"/>
</dbReference>
<keyword evidence="2" id="KW-1185">Reference proteome</keyword>
<organism evidence="1 2">
    <name type="scientific">Celerinatantimonas yamalensis</name>
    <dbReference type="NCBI Taxonomy" id="559956"/>
    <lineage>
        <taxon>Bacteria</taxon>
        <taxon>Pseudomonadati</taxon>
        <taxon>Pseudomonadota</taxon>
        <taxon>Gammaproteobacteria</taxon>
        <taxon>Celerinatantimonadaceae</taxon>
        <taxon>Celerinatantimonas</taxon>
    </lineage>
</organism>
<proteinExistence type="predicted"/>
<protein>
    <submittedName>
        <fullName evidence="1">Amidoligase family protein</fullName>
    </submittedName>
</protein>
<comment type="caution">
    <text evidence="1">The sequence shown here is derived from an EMBL/GenBank/DDBJ whole genome shotgun (WGS) entry which is preliminary data.</text>
</comment>
<dbReference type="EMBL" id="JBEQCT010000001">
    <property type="protein sequence ID" value="MFM2483865.1"/>
    <property type="molecule type" value="Genomic_DNA"/>
</dbReference>
<dbReference type="RefSeq" id="WP_408622018.1">
    <property type="nucleotide sequence ID" value="NZ_JBEQCT010000001.1"/>
</dbReference>